<name>A0A5J6L0U1_9MICO</name>
<reference evidence="3" key="1">
    <citation type="submission" date="2019-09" db="EMBL/GenBank/DDBJ databases">
        <title>Mumia zhuanghuii sp. nov. isolated from the intestinal contents of plateau pika (Ochotona curzoniae) in the Qinghai-Tibet plateau of China.</title>
        <authorList>
            <person name="Tian Z."/>
        </authorList>
    </citation>
    <scope>NUCLEOTIDE SEQUENCE [LARGE SCALE GENOMIC DNA]</scope>
    <source>
        <strain evidence="3">L-031</strain>
    </source>
</reference>
<feature type="compositionally biased region" description="Basic and acidic residues" evidence="1">
    <location>
        <begin position="244"/>
        <end position="277"/>
    </location>
</feature>
<proteinExistence type="predicted"/>
<keyword evidence="3" id="KW-1185">Reference proteome</keyword>
<sequence length="283" mass="29578">MADAAGEDLDAAADALYGLPPAEFTAARNDRAASATGALATQIKALRKPSVAAWAVNLLVRDGQLTDAVELSQALHEAQDDLDAPELAKLGRQRRALVAGLARRAAALAEEAGTPLSRAVLEEVEVTINAAIVDAAAAAAILTGRLVRTVQADGMEPAEIADAVAGSVPGAPDRPAPARDDLAARRARKAAEAAARDADRAASEADRNAARLEEKLAKARERADLLHERVDDLRAELARIERDADAADEKVANLEDEHTDARDRAKAAARAADRARGALEPAE</sequence>
<dbReference type="AlphaFoldDB" id="A0A5J6L0U1"/>
<dbReference type="Proteomes" id="UP000325516">
    <property type="component" value="Chromosome"/>
</dbReference>
<evidence type="ECO:0000313" key="2">
    <source>
        <dbReference type="EMBL" id="QEW02006.1"/>
    </source>
</evidence>
<organism evidence="2 3">
    <name type="scientific">Microbacterium lushaniae</name>
    <dbReference type="NCBI Taxonomy" id="2614639"/>
    <lineage>
        <taxon>Bacteria</taxon>
        <taxon>Bacillati</taxon>
        <taxon>Actinomycetota</taxon>
        <taxon>Actinomycetes</taxon>
        <taxon>Micrococcales</taxon>
        <taxon>Microbacteriaceae</taxon>
        <taxon>Microbacterium</taxon>
    </lineage>
</organism>
<dbReference type="EMBL" id="CP044232">
    <property type="protein sequence ID" value="QEW02006.1"/>
    <property type="molecule type" value="Genomic_DNA"/>
</dbReference>
<dbReference type="KEGG" id="mlz:F6J85_02090"/>
<accession>A0A5J6L0U1</accession>
<evidence type="ECO:0000256" key="1">
    <source>
        <dbReference type="SAM" id="MobiDB-lite"/>
    </source>
</evidence>
<gene>
    <name evidence="2" type="ORF">F6J85_02090</name>
</gene>
<dbReference type="RefSeq" id="WP_150923644.1">
    <property type="nucleotide sequence ID" value="NZ_CP044232.1"/>
</dbReference>
<evidence type="ECO:0000313" key="3">
    <source>
        <dbReference type="Proteomes" id="UP000325516"/>
    </source>
</evidence>
<protein>
    <submittedName>
        <fullName evidence="2">Transposase</fullName>
    </submittedName>
</protein>
<feature type="region of interest" description="Disordered" evidence="1">
    <location>
        <begin position="244"/>
        <end position="283"/>
    </location>
</feature>